<keyword evidence="1" id="KW-0732">Signal</keyword>
<sequence length="349" mass="37762">MVLKFVSLLLAAELHFAAAKTGAPTATTAAPAYDKTQPPPGAAATAAAASPRAGSQQLPRTSGLVQNIDQIYSGGGKVGYLLYAGGSRFLLDLERDELVGPQTPVQHPRGWAHCYYRGTVDGSSQSLAVFNLCGGLDGYFAVKHARYTVKPLLRAKGAAPRRVYGPGSALIPHLFLKDHFSFETRPAQPQWAPRAAIAPGPFAPLGAGRRSRRSISRARQVELLLVADGSMAKKYGKGLQHYLLTLATIASRLYGHASIENHIRLAVVKVVVLGDKEKGLEVNKNAATTLKNFCKWQHQHNPLEDEHEEHYDAAILFTREVGHLRPWHPLPSLSRAQHNAATATRDSGL</sequence>
<dbReference type="AlphaFoldDB" id="A0A452ICI9"/>
<evidence type="ECO:0000313" key="3">
    <source>
        <dbReference type="Proteomes" id="UP000291020"/>
    </source>
</evidence>
<dbReference type="PANTHER" id="PTHR11905">
    <property type="entry name" value="ADAM A DISINTEGRIN AND METALLOPROTEASE DOMAIN"/>
    <property type="match status" value="1"/>
</dbReference>
<dbReference type="Gene3D" id="3.40.390.10">
    <property type="entry name" value="Collagenase (Catalytic Domain)"/>
    <property type="match status" value="1"/>
</dbReference>
<dbReference type="Proteomes" id="UP000291020">
    <property type="component" value="Unassembled WGS sequence"/>
</dbReference>
<dbReference type="InterPro" id="IPR024079">
    <property type="entry name" value="MetalloPept_cat_dom_sf"/>
</dbReference>
<feature type="signal peptide" evidence="1">
    <location>
        <begin position="1"/>
        <end position="19"/>
    </location>
</feature>
<feature type="chain" id="PRO_5019445627" evidence="1">
    <location>
        <begin position="20"/>
        <end position="349"/>
    </location>
</feature>
<evidence type="ECO:0000256" key="1">
    <source>
        <dbReference type="SAM" id="SignalP"/>
    </source>
</evidence>
<keyword evidence="3" id="KW-1185">Reference proteome</keyword>
<proteinExistence type="predicted"/>
<dbReference type="PANTHER" id="PTHR11905:SF256">
    <property type="entry name" value="PEPTIDASE M12B DOMAIN-CONTAINING PROTEIN"/>
    <property type="match status" value="1"/>
</dbReference>
<accession>A0A452ICI9</accession>
<dbReference type="Ensembl" id="ENSGAGT00000029022.1">
    <property type="protein sequence ID" value="ENSGAGP00000025501.1"/>
    <property type="gene ID" value="ENSGAGG00000018633.1"/>
</dbReference>
<evidence type="ECO:0000313" key="2">
    <source>
        <dbReference type="Ensembl" id="ENSGAGP00000025501.1"/>
    </source>
</evidence>
<dbReference type="GO" id="GO:0008237">
    <property type="term" value="F:metallopeptidase activity"/>
    <property type="evidence" value="ECO:0007669"/>
    <property type="project" value="InterPro"/>
</dbReference>
<dbReference type="STRING" id="38772.ENSGAGP00000025501"/>
<reference evidence="2" key="3">
    <citation type="submission" date="2025-09" db="UniProtKB">
        <authorList>
            <consortium name="Ensembl"/>
        </authorList>
    </citation>
    <scope>IDENTIFICATION</scope>
</reference>
<protein>
    <submittedName>
        <fullName evidence="2">Uncharacterized protein</fullName>
    </submittedName>
</protein>
<dbReference type="SUPFAM" id="SSF55486">
    <property type="entry name" value="Metalloproteases ('zincins'), catalytic domain"/>
    <property type="match status" value="1"/>
</dbReference>
<name>A0A452ICI9_9SAUR</name>
<reference evidence="2" key="2">
    <citation type="submission" date="2025-08" db="UniProtKB">
        <authorList>
            <consortium name="Ensembl"/>
        </authorList>
    </citation>
    <scope>IDENTIFICATION</scope>
</reference>
<organism evidence="2 3">
    <name type="scientific">Gopherus agassizii</name>
    <name type="common">Agassiz's desert tortoise</name>
    <dbReference type="NCBI Taxonomy" id="38772"/>
    <lineage>
        <taxon>Eukaryota</taxon>
        <taxon>Metazoa</taxon>
        <taxon>Chordata</taxon>
        <taxon>Craniata</taxon>
        <taxon>Vertebrata</taxon>
        <taxon>Euteleostomi</taxon>
        <taxon>Archelosauria</taxon>
        <taxon>Testudinata</taxon>
        <taxon>Testudines</taxon>
        <taxon>Cryptodira</taxon>
        <taxon>Durocryptodira</taxon>
        <taxon>Testudinoidea</taxon>
        <taxon>Testudinidae</taxon>
        <taxon>Gopherus</taxon>
    </lineage>
</organism>
<reference evidence="3" key="1">
    <citation type="journal article" date="2017" name="PLoS ONE">
        <title>The Agassiz's desert tortoise genome provides a resource for the conservation of a threatened species.</title>
        <authorList>
            <person name="Tollis M."/>
            <person name="DeNardo D.F."/>
            <person name="Cornelius J.A."/>
            <person name="Dolby G.A."/>
            <person name="Edwards T."/>
            <person name="Henen B.T."/>
            <person name="Karl A.E."/>
            <person name="Murphy R.W."/>
            <person name="Kusumi K."/>
        </authorList>
    </citation>
    <scope>NUCLEOTIDE SEQUENCE [LARGE SCALE GENOMIC DNA]</scope>
</reference>